<dbReference type="EMBL" id="AMZH03005276">
    <property type="protein sequence ID" value="RRT66825.1"/>
    <property type="molecule type" value="Genomic_DNA"/>
</dbReference>
<gene>
    <name evidence="2" type="ORF">B296_00000839</name>
</gene>
<feature type="region of interest" description="Disordered" evidence="1">
    <location>
        <begin position="125"/>
        <end position="169"/>
    </location>
</feature>
<accession>A0A426ZSF7</accession>
<reference evidence="2 3" key="1">
    <citation type="journal article" date="2014" name="Agronomy (Basel)">
        <title>A Draft Genome Sequence for Ensete ventricosum, the Drought-Tolerant Tree Against Hunger.</title>
        <authorList>
            <person name="Harrison J."/>
            <person name="Moore K.A."/>
            <person name="Paszkiewicz K."/>
            <person name="Jones T."/>
            <person name="Grant M."/>
            <person name="Ambacheew D."/>
            <person name="Muzemil S."/>
            <person name="Studholme D.J."/>
        </authorList>
    </citation>
    <scope>NUCLEOTIDE SEQUENCE [LARGE SCALE GENOMIC DNA]</scope>
</reference>
<dbReference type="AlphaFoldDB" id="A0A426ZSF7"/>
<evidence type="ECO:0000313" key="2">
    <source>
        <dbReference type="EMBL" id="RRT66825.1"/>
    </source>
</evidence>
<protein>
    <submittedName>
        <fullName evidence="2">Uncharacterized protein</fullName>
    </submittedName>
</protein>
<evidence type="ECO:0000313" key="3">
    <source>
        <dbReference type="Proteomes" id="UP000287651"/>
    </source>
</evidence>
<feature type="compositionally biased region" description="Low complexity" evidence="1">
    <location>
        <begin position="152"/>
        <end position="169"/>
    </location>
</feature>
<organism evidence="2 3">
    <name type="scientific">Ensete ventricosum</name>
    <name type="common">Abyssinian banana</name>
    <name type="synonym">Musa ensete</name>
    <dbReference type="NCBI Taxonomy" id="4639"/>
    <lineage>
        <taxon>Eukaryota</taxon>
        <taxon>Viridiplantae</taxon>
        <taxon>Streptophyta</taxon>
        <taxon>Embryophyta</taxon>
        <taxon>Tracheophyta</taxon>
        <taxon>Spermatophyta</taxon>
        <taxon>Magnoliopsida</taxon>
        <taxon>Liliopsida</taxon>
        <taxon>Zingiberales</taxon>
        <taxon>Musaceae</taxon>
        <taxon>Ensete</taxon>
    </lineage>
</organism>
<evidence type="ECO:0000256" key="1">
    <source>
        <dbReference type="SAM" id="MobiDB-lite"/>
    </source>
</evidence>
<proteinExistence type="predicted"/>
<name>A0A426ZSF7_ENSVE</name>
<comment type="caution">
    <text evidence="2">The sequence shown here is derived from an EMBL/GenBank/DDBJ whole genome shotgun (WGS) entry which is preliminary data.</text>
</comment>
<sequence>MSYWELEQCNGKKGLIEGLLGVHRELVEGDRELIKNAPGVRQKMTVTHREFTEDWRSFVAEIYRVDTDRERSILLRGSCPRQAYGIGCRRCAVVRGQAAEAAARWGDACWHDACRLVAYGQKHRPQGLLPTASKGNTRPQPVRNGAAPVELPPAGAEPTARATATAAAA</sequence>
<dbReference type="Proteomes" id="UP000287651">
    <property type="component" value="Unassembled WGS sequence"/>
</dbReference>